<reference evidence="2 3" key="1">
    <citation type="submission" date="2019-12" db="EMBL/GenBank/DDBJ databases">
        <title>Genomic-based taxomic classification of the family Erythrobacteraceae.</title>
        <authorList>
            <person name="Xu L."/>
        </authorList>
    </citation>
    <scope>NUCLEOTIDE SEQUENCE [LARGE SCALE GENOMIC DNA]</scope>
    <source>
        <strain evidence="2 3">100921-2</strain>
    </source>
</reference>
<dbReference type="EMBL" id="WTZA01000001">
    <property type="protein sequence ID" value="MXO74568.1"/>
    <property type="molecule type" value="Genomic_DNA"/>
</dbReference>
<dbReference type="OrthoDB" id="7408034at2"/>
<evidence type="ECO:0008006" key="4">
    <source>
        <dbReference type="Google" id="ProtNLM"/>
    </source>
</evidence>
<sequence>MKNIALLAGLAMLGACAQEAPTASEPADAVAAATPSPAAAAAVMAADGQPPVGRYRITAGDGQVFNEELRADGTYVQTDQAGATVETGRWNQKSPTEFCFTADKPDATEVCNTEKVENGVWTSTDPEGRTAKVERVTA</sequence>
<protein>
    <recommendedName>
        <fullName evidence="4">DUF995 domain-containing protein</fullName>
    </recommendedName>
</protein>
<keyword evidence="3" id="KW-1185">Reference proteome</keyword>
<evidence type="ECO:0000256" key="1">
    <source>
        <dbReference type="SAM" id="SignalP"/>
    </source>
</evidence>
<evidence type="ECO:0000313" key="3">
    <source>
        <dbReference type="Proteomes" id="UP000439522"/>
    </source>
</evidence>
<feature type="signal peptide" evidence="1">
    <location>
        <begin position="1"/>
        <end position="17"/>
    </location>
</feature>
<dbReference type="Proteomes" id="UP000439522">
    <property type="component" value="Unassembled WGS sequence"/>
</dbReference>
<name>A0A6I4TDW4_9SPHN</name>
<gene>
    <name evidence="2" type="ORF">GRI40_04940</name>
</gene>
<comment type="caution">
    <text evidence="2">The sequence shown here is derived from an EMBL/GenBank/DDBJ whole genome shotgun (WGS) entry which is preliminary data.</text>
</comment>
<organism evidence="2 3">
    <name type="scientific">Tsuneonella aeria</name>
    <dbReference type="NCBI Taxonomy" id="1837929"/>
    <lineage>
        <taxon>Bacteria</taxon>
        <taxon>Pseudomonadati</taxon>
        <taxon>Pseudomonadota</taxon>
        <taxon>Alphaproteobacteria</taxon>
        <taxon>Sphingomonadales</taxon>
        <taxon>Erythrobacteraceae</taxon>
        <taxon>Tsuneonella</taxon>
    </lineage>
</organism>
<evidence type="ECO:0000313" key="2">
    <source>
        <dbReference type="EMBL" id="MXO74568.1"/>
    </source>
</evidence>
<proteinExistence type="predicted"/>
<accession>A0A6I4TDW4</accession>
<feature type="chain" id="PRO_5026036831" description="DUF995 domain-containing protein" evidence="1">
    <location>
        <begin position="18"/>
        <end position="138"/>
    </location>
</feature>
<keyword evidence="1" id="KW-0732">Signal</keyword>
<dbReference type="PROSITE" id="PS51257">
    <property type="entry name" value="PROKAR_LIPOPROTEIN"/>
    <property type="match status" value="1"/>
</dbReference>
<dbReference type="AlphaFoldDB" id="A0A6I4TDW4"/>
<dbReference type="RefSeq" id="WP_160610315.1">
    <property type="nucleotide sequence ID" value="NZ_WTZA01000001.1"/>
</dbReference>